<name>A0ABR6BB86_9PSEU</name>
<dbReference type="PANTHER" id="PTHR42718">
    <property type="entry name" value="MAJOR FACILITATOR SUPERFAMILY MULTIDRUG TRANSPORTER MFSC"/>
    <property type="match status" value="1"/>
</dbReference>
<evidence type="ECO:0000313" key="9">
    <source>
        <dbReference type="EMBL" id="MBA8924125.1"/>
    </source>
</evidence>
<feature type="transmembrane region" description="Helical" evidence="7">
    <location>
        <begin position="133"/>
        <end position="155"/>
    </location>
</feature>
<feature type="transmembrane region" description="Helical" evidence="7">
    <location>
        <begin position="100"/>
        <end position="121"/>
    </location>
</feature>
<dbReference type="SUPFAM" id="SSF103473">
    <property type="entry name" value="MFS general substrate transporter"/>
    <property type="match status" value="1"/>
</dbReference>
<keyword evidence="2" id="KW-0813">Transport</keyword>
<dbReference type="EMBL" id="JACJID010000001">
    <property type="protein sequence ID" value="MBA8924125.1"/>
    <property type="molecule type" value="Genomic_DNA"/>
</dbReference>
<feature type="transmembrane region" description="Helical" evidence="7">
    <location>
        <begin position="266"/>
        <end position="288"/>
    </location>
</feature>
<keyword evidence="6 7" id="KW-0472">Membrane</keyword>
<dbReference type="InterPro" id="IPR020846">
    <property type="entry name" value="MFS_dom"/>
</dbReference>
<keyword evidence="3" id="KW-1003">Cell membrane</keyword>
<comment type="caution">
    <text evidence="9">The sequence shown here is derived from an EMBL/GenBank/DDBJ whole genome shotgun (WGS) entry which is preliminary data.</text>
</comment>
<feature type="transmembrane region" description="Helical" evidence="7">
    <location>
        <begin position="223"/>
        <end position="246"/>
    </location>
</feature>
<feature type="transmembrane region" description="Helical" evidence="7">
    <location>
        <begin position="45"/>
        <end position="68"/>
    </location>
</feature>
<accession>A0ABR6BB86</accession>
<keyword evidence="5 7" id="KW-1133">Transmembrane helix</keyword>
<dbReference type="PROSITE" id="PS50850">
    <property type="entry name" value="MFS"/>
    <property type="match status" value="1"/>
</dbReference>
<evidence type="ECO:0000256" key="3">
    <source>
        <dbReference type="ARBA" id="ARBA00022475"/>
    </source>
</evidence>
<evidence type="ECO:0000256" key="6">
    <source>
        <dbReference type="ARBA" id="ARBA00023136"/>
    </source>
</evidence>
<feature type="transmembrane region" description="Helical" evidence="7">
    <location>
        <begin position="195"/>
        <end position="217"/>
    </location>
</feature>
<evidence type="ECO:0000313" key="10">
    <source>
        <dbReference type="Proteomes" id="UP000517916"/>
    </source>
</evidence>
<feature type="domain" description="Major facilitator superfamily (MFS) profile" evidence="8">
    <location>
        <begin position="9"/>
        <end position="455"/>
    </location>
</feature>
<feature type="transmembrane region" description="Helical" evidence="7">
    <location>
        <begin position="300"/>
        <end position="322"/>
    </location>
</feature>
<dbReference type="InterPro" id="IPR011701">
    <property type="entry name" value="MFS"/>
</dbReference>
<feature type="transmembrane region" description="Helical" evidence="7">
    <location>
        <begin position="161"/>
        <end position="183"/>
    </location>
</feature>
<keyword evidence="10" id="KW-1185">Reference proteome</keyword>
<keyword evidence="4 7" id="KW-0812">Transmembrane</keyword>
<feature type="transmembrane region" description="Helical" evidence="7">
    <location>
        <begin position="392"/>
        <end position="415"/>
    </location>
</feature>
<feature type="transmembrane region" description="Helical" evidence="7">
    <location>
        <begin position="75"/>
        <end position="94"/>
    </location>
</feature>
<evidence type="ECO:0000256" key="2">
    <source>
        <dbReference type="ARBA" id="ARBA00022448"/>
    </source>
</evidence>
<dbReference type="PANTHER" id="PTHR42718:SF46">
    <property type="entry name" value="BLR6921 PROTEIN"/>
    <property type="match status" value="1"/>
</dbReference>
<comment type="subcellular location">
    <subcellularLocation>
        <location evidence="1">Cell membrane</location>
        <topology evidence="1">Multi-pass membrane protein</topology>
    </subcellularLocation>
</comment>
<dbReference type="Proteomes" id="UP000517916">
    <property type="component" value="Unassembled WGS sequence"/>
</dbReference>
<protein>
    <submittedName>
        <fullName evidence="9">EmrB/QacA subfamily drug resistance transporter</fullName>
    </submittedName>
</protein>
<evidence type="ECO:0000256" key="7">
    <source>
        <dbReference type="SAM" id="Phobius"/>
    </source>
</evidence>
<evidence type="ECO:0000259" key="8">
    <source>
        <dbReference type="PROSITE" id="PS50850"/>
    </source>
</evidence>
<dbReference type="Gene3D" id="1.20.1250.20">
    <property type="entry name" value="MFS general substrate transporter like domains"/>
    <property type="match status" value="1"/>
</dbReference>
<feature type="transmembrane region" description="Helical" evidence="7">
    <location>
        <begin position="329"/>
        <end position="348"/>
    </location>
</feature>
<organism evidence="9 10">
    <name type="scientific">Kutzneria viridogrisea</name>
    <dbReference type="NCBI Taxonomy" id="47990"/>
    <lineage>
        <taxon>Bacteria</taxon>
        <taxon>Bacillati</taxon>
        <taxon>Actinomycetota</taxon>
        <taxon>Actinomycetes</taxon>
        <taxon>Pseudonocardiales</taxon>
        <taxon>Pseudonocardiaceae</taxon>
        <taxon>Kutzneria</taxon>
    </lineage>
</organism>
<reference evidence="9 10" key="1">
    <citation type="submission" date="2020-08" db="EMBL/GenBank/DDBJ databases">
        <title>Genomic Encyclopedia of Archaeal and Bacterial Type Strains, Phase II (KMG-II): from individual species to whole genera.</title>
        <authorList>
            <person name="Goeker M."/>
        </authorList>
    </citation>
    <scope>NUCLEOTIDE SEQUENCE [LARGE SCALE GENOMIC DNA]</scope>
    <source>
        <strain evidence="9 10">DSM 43850</strain>
    </source>
</reference>
<gene>
    <name evidence="9" type="ORF">BC739_001322</name>
</gene>
<evidence type="ECO:0000256" key="1">
    <source>
        <dbReference type="ARBA" id="ARBA00004651"/>
    </source>
</evidence>
<feature type="transmembrane region" description="Helical" evidence="7">
    <location>
        <begin position="354"/>
        <end position="380"/>
    </location>
</feature>
<dbReference type="RefSeq" id="WP_182836607.1">
    <property type="nucleotide sequence ID" value="NZ_BAAABQ010000079.1"/>
</dbReference>
<evidence type="ECO:0000256" key="4">
    <source>
        <dbReference type="ARBA" id="ARBA00022692"/>
    </source>
</evidence>
<proteinExistence type="predicted"/>
<feature type="transmembrane region" description="Helical" evidence="7">
    <location>
        <begin position="427"/>
        <end position="450"/>
    </location>
</feature>
<dbReference type="Pfam" id="PF07690">
    <property type="entry name" value="MFS_1"/>
    <property type="match status" value="1"/>
</dbReference>
<dbReference type="InterPro" id="IPR036259">
    <property type="entry name" value="MFS_trans_sf"/>
</dbReference>
<evidence type="ECO:0000256" key="5">
    <source>
        <dbReference type="ARBA" id="ARBA00022989"/>
    </source>
</evidence>
<sequence length="464" mass="48258">MIDRTHRSTALLVAGCFFMENLDGTIVSTAAPQLGASLHVEPTAIGLVMTAYLLTLAVLIPLSGWLTARFGARRVFLTAIAVFTLASLGCALSAGLGQLVAMRVAQGVGGAMMVPVGRLVVMAKAAKTDIPRVMAYVVWPGLVAPVVAPLLGGLLTTYASWHWMFLINLPLGLVAFLVAWRLIPAGAGNSAVRRLDWLGVLLLSTGLGGLTYTAHLVSETSTGWALTVTAGAVSLLLLALAAWHLLRTAHPLVELRTLRFASLRAAVLEGSLFWIAVGAVPFLLPLLFQEVFGWSPVKSGAVVLFVFAGNIGIKPATTYLLNRFGYRKLLAVSAAVMAASVFACALITESTPLVLIAVIVLISGAARSVGLTGYSTIAFSDVTEEHLRHANTLSATATQTAAGLGVAAATVALRAGDLLPGNTSPATSYGIAFALITVLPLVAMVGALRLHPATGDSVRQPAKT</sequence>
<dbReference type="Gene3D" id="1.20.1720.10">
    <property type="entry name" value="Multidrug resistance protein D"/>
    <property type="match status" value="1"/>
</dbReference>